<feature type="transmembrane region" description="Helical" evidence="1">
    <location>
        <begin position="47"/>
        <end position="68"/>
    </location>
</feature>
<keyword evidence="3" id="KW-1185">Reference proteome</keyword>
<protein>
    <submittedName>
        <fullName evidence="2">Uncharacterized protein</fullName>
    </submittedName>
</protein>
<feature type="transmembrane region" description="Helical" evidence="1">
    <location>
        <begin position="135"/>
        <end position="157"/>
    </location>
</feature>
<evidence type="ECO:0000256" key="1">
    <source>
        <dbReference type="SAM" id="Phobius"/>
    </source>
</evidence>
<keyword evidence="1" id="KW-0472">Membrane</keyword>
<keyword evidence="1" id="KW-1133">Transmembrane helix</keyword>
<keyword evidence="1" id="KW-0812">Transmembrane</keyword>
<sequence>MHYLTQLSFSKLLFLITAFLITSIIGFFLIDLFTINPLNMSGNGNVGIIPMIFALPSYAAFTIFISTFSYKILQYFTKKWALLALLFIFILFVSIANELLVFTNALITHLGGGPNEPNSLIYQYGWFNQYTNTLYFNWFTFNIGVYLAVIISCILRLGKTNT</sequence>
<dbReference type="EMBL" id="JBHLUX010000075">
    <property type="protein sequence ID" value="MFC0472406.1"/>
    <property type="molecule type" value="Genomic_DNA"/>
</dbReference>
<feature type="transmembrane region" description="Helical" evidence="1">
    <location>
        <begin position="80"/>
        <end position="107"/>
    </location>
</feature>
<proteinExistence type="predicted"/>
<dbReference type="Proteomes" id="UP001589838">
    <property type="component" value="Unassembled WGS sequence"/>
</dbReference>
<reference evidence="2 3" key="1">
    <citation type="submission" date="2024-09" db="EMBL/GenBank/DDBJ databases">
        <authorList>
            <person name="Sun Q."/>
            <person name="Mori K."/>
        </authorList>
    </citation>
    <scope>NUCLEOTIDE SEQUENCE [LARGE SCALE GENOMIC DNA]</scope>
    <source>
        <strain evidence="2 3">NCAIM B.02610</strain>
    </source>
</reference>
<evidence type="ECO:0000313" key="3">
    <source>
        <dbReference type="Proteomes" id="UP001589838"/>
    </source>
</evidence>
<organism evidence="2 3">
    <name type="scientific">Halalkalibacter kiskunsagensis</name>
    <dbReference type="NCBI Taxonomy" id="1548599"/>
    <lineage>
        <taxon>Bacteria</taxon>
        <taxon>Bacillati</taxon>
        <taxon>Bacillota</taxon>
        <taxon>Bacilli</taxon>
        <taxon>Bacillales</taxon>
        <taxon>Bacillaceae</taxon>
        <taxon>Halalkalibacter</taxon>
    </lineage>
</organism>
<dbReference type="RefSeq" id="WP_335963825.1">
    <property type="nucleotide sequence ID" value="NZ_JAXBLX010000064.1"/>
</dbReference>
<name>A0ABV6KGF5_9BACI</name>
<evidence type="ECO:0000313" key="2">
    <source>
        <dbReference type="EMBL" id="MFC0472406.1"/>
    </source>
</evidence>
<accession>A0ABV6KGF5</accession>
<gene>
    <name evidence="2" type="ORF">ACFFHM_18435</name>
</gene>
<comment type="caution">
    <text evidence="2">The sequence shown here is derived from an EMBL/GenBank/DDBJ whole genome shotgun (WGS) entry which is preliminary data.</text>
</comment>
<feature type="transmembrane region" description="Helical" evidence="1">
    <location>
        <begin position="12"/>
        <end position="35"/>
    </location>
</feature>